<dbReference type="AlphaFoldDB" id="A0A645AVE0"/>
<evidence type="ECO:0008006" key="4">
    <source>
        <dbReference type="Google" id="ProtNLM"/>
    </source>
</evidence>
<feature type="coiled-coil region" evidence="1">
    <location>
        <begin position="197"/>
        <end position="238"/>
    </location>
</feature>
<comment type="caution">
    <text evidence="3">The sequence shown here is derived from an EMBL/GenBank/DDBJ whole genome shotgun (WGS) entry which is preliminary data.</text>
</comment>
<gene>
    <name evidence="3" type="ORF">SDC9_103887</name>
</gene>
<proteinExistence type="predicted"/>
<feature type="region of interest" description="Disordered" evidence="2">
    <location>
        <begin position="1"/>
        <end position="40"/>
    </location>
</feature>
<evidence type="ECO:0000256" key="1">
    <source>
        <dbReference type="SAM" id="Coils"/>
    </source>
</evidence>
<evidence type="ECO:0000313" key="3">
    <source>
        <dbReference type="EMBL" id="MPM57069.1"/>
    </source>
</evidence>
<organism evidence="3">
    <name type="scientific">bioreactor metagenome</name>
    <dbReference type="NCBI Taxonomy" id="1076179"/>
    <lineage>
        <taxon>unclassified sequences</taxon>
        <taxon>metagenomes</taxon>
        <taxon>ecological metagenomes</taxon>
    </lineage>
</organism>
<reference evidence="3" key="1">
    <citation type="submission" date="2019-08" db="EMBL/GenBank/DDBJ databases">
        <authorList>
            <person name="Kucharzyk K."/>
            <person name="Murdoch R.W."/>
            <person name="Higgins S."/>
            <person name="Loffler F."/>
        </authorList>
    </citation>
    <scope>NUCLEOTIDE SEQUENCE</scope>
</reference>
<accession>A0A645AVE0</accession>
<protein>
    <recommendedName>
        <fullName evidence="4">DUF3102 domain-containing protein</fullName>
    </recommendedName>
</protein>
<sequence length="354" mass="39291">MKAEKNINPATKEVDNKSKSDIDVRFENGGNKPKVEIDFQSGKSKSDNVVRFGNDSNASDLVALSKQDQQIDSVYGFIGEYSYEADVSGLKDDLSVSAMRMLAAGCRLIRIKEHEEHGKFMVALESVGIEQRMANKFMNAAAKFVNDKGAVKYQRLAQLSVTKIYDLAMEDDELLKELEEGRTVAGLKLTDVDRMSTRELRAKLRDIKKDKAASEELVRQKNAKIDELEKKLIAMEAEGKPAVDWSARSAEILADLNKILMEASQLNGRLNALVDEVHGMQETEWTKEESVCLQQAKFVASTISDDASVTVDRLDWLAPKVNAAFFPGLNFNRGHADDADDADYTVLDGEGEDA</sequence>
<name>A0A645AVE0_9ZZZZ</name>
<keyword evidence="1" id="KW-0175">Coiled coil</keyword>
<dbReference type="EMBL" id="VSSQ01016076">
    <property type="protein sequence ID" value="MPM57069.1"/>
    <property type="molecule type" value="Genomic_DNA"/>
</dbReference>
<feature type="compositionally biased region" description="Basic and acidic residues" evidence="2">
    <location>
        <begin position="12"/>
        <end position="26"/>
    </location>
</feature>
<evidence type="ECO:0000256" key="2">
    <source>
        <dbReference type="SAM" id="MobiDB-lite"/>
    </source>
</evidence>